<name>A0AAE3EH50_9SPIR</name>
<dbReference type="PIRSF" id="PIRSF000138">
    <property type="entry name" value="Al-hdrx_acd_dh"/>
    <property type="match status" value="1"/>
</dbReference>
<gene>
    <name evidence="9" type="ORF">K7J14_05170</name>
</gene>
<dbReference type="AlphaFoldDB" id="A0AAE3EH50"/>
<feature type="binding site" evidence="7">
    <location>
        <begin position="290"/>
        <end position="291"/>
    </location>
    <ligand>
        <name>FMN</name>
        <dbReference type="ChEBI" id="CHEBI:58210"/>
    </ligand>
</feature>
<evidence type="ECO:0000259" key="8">
    <source>
        <dbReference type="PROSITE" id="PS51349"/>
    </source>
</evidence>
<evidence type="ECO:0000256" key="4">
    <source>
        <dbReference type="ARBA" id="ARBA00023002"/>
    </source>
</evidence>
<evidence type="ECO:0000256" key="2">
    <source>
        <dbReference type="ARBA" id="ARBA00022630"/>
    </source>
</evidence>
<organism evidence="9 10">
    <name type="scientific">Teretinema zuelzerae</name>
    <dbReference type="NCBI Taxonomy" id="156"/>
    <lineage>
        <taxon>Bacteria</taxon>
        <taxon>Pseudomonadati</taxon>
        <taxon>Spirochaetota</taxon>
        <taxon>Spirochaetia</taxon>
        <taxon>Spirochaetales</taxon>
        <taxon>Treponemataceae</taxon>
        <taxon>Teretinema</taxon>
    </lineage>
</organism>
<feature type="binding site" evidence="7">
    <location>
        <position position="236"/>
    </location>
    <ligand>
        <name>FMN</name>
        <dbReference type="ChEBI" id="CHEBI:58210"/>
    </ligand>
</feature>
<dbReference type="InterPro" id="IPR012133">
    <property type="entry name" value="Alpha-hydoxy_acid_DH_FMN"/>
</dbReference>
<comment type="cofactor">
    <cofactor evidence="1">
        <name>FMN</name>
        <dbReference type="ChEBI" id="CHEBI:58210"/>
    </cofactor>
</comment>
<evidence type="ECO:0000256" key="6">
    <source>
        <dbReference type="PIRSR" id="PIRSR000138-1"/>
    </source>
</evidence>
<comment type="similarity">
    <text evidence="5">Belongs to the FMN-dependent alpha-hydroxy acid dehydrogenase family.</text>
</comment>
<feature type="binding site" evidence="7">
    <location>
        <position position="239"/>
    </location>
    <ligand>
        <name>glyoxylate</name>
        <dbReference type="ChEBI" id="CHEBI:36655"/>
    </ligand>
</feature>
<reference evidence="9" key="1">
    <citation type="submission" date="2021-08" db="EMBL/GenBank/DDBJ databases">
        <title>Comparative analyses of Brucepasteria parasyntrophica and Teretinema zuelzerae.</title>
        <authorList>
            <person name="Song Y."/>
            <person name="Brune A."/>
        </authorList>
    </citation>
    <scope>NUCLEOTIDE SEQUENCE</scope>
    <source>
        <strain evidence="9">DSM 1903</strain>
    </source>
</reference>
<comment type="caution">
    <text evidence="9">The sequence shown here is derived from an EMBL/GenBank/DDBJ whole genome shotgun (WGS) entry which is preliminary data.</text>
</comment>
<evidence type="ECO:0000256" key="7">
    <source>
        <dbReference type="PIRSR" id="PIRSR000138-2"/>
    </source>
</evidence>
<dbReference type="CDD" id="cd02809">
    <property type="entry name" value="alpha_hydroxyacid_oxid_FMN"/>
    <property type="match status" value="1"/>
</dbReference>
<keyword evidence="3 7" id="KW-0288">FMN</keyword>
<dbReference type="EMBL" id="JAINWA010000001">
    <property type="protein sequence ID" value="MCD1654090.1"/>
    <property type="molecule type" value="Genomic_DNA"/>
</dbReference>
<protein>
    <submittedName>
        <fullName evidence="9">Alpha-hydroxy-acid oxidizing protein</fullName>
    </submittedName>
</protein>
<proteinExistence type="inferred from homology"/>
<accession>A0AAE3EH50</accession>
<evidence type="ECO:0000313" key="9">
    <source>
        <dbReference type="EMBL" id="MCD1654090.1"/>
    </source>
</evidence>
<sequence>MTYAEMRSAAKMNLNGTCRVCPVCDGRVCAGEVPGMGGKGTGSAFMANVSSLAAVKLNMRLIHEAAKPDMSFSLFGKTMSMPVFTAPVSGTSINMGGKFSEAEYISWIIRGSLDSGVYPMVGDTAIEQFLIDNLAELKKAGGEGIAIIKPWEAASVVDKIRLAEDAGAFAVGMDIDAAGLVTLSLHGKGVSPKTPAEIAAVRKATKLPFILKGVMTIEDALAAADCGVDAIVVSNHGGRVLDGTPGVAEVLPEIAAACKGKITVLADGGVRSGVDVLRMLALGADAVLLGRPLVVASFGGMAEGVKLAYSRLRAELESAMILTGCASLADIDGSVIRR</sequence>
<feature type="binding site" evidence="7">
    <location>
        <position position="212"/>
    </location>
    <ligand>
        <name>FMN</name>
        <dbReference type="ChEBI" id="CHEBI:58210"/>
    </ligand>
</feature>
<keyword evidence="4" id="KW-0560">Oxidoreductase</keyword>
<keyword evidence="2 7" id="KW-0285">Flavoprotein</keyword>
<dbReference type="PANTHER" id="PTHR10578">
    <property type="entry name" value="S -2-HYDROXY-ACID OXIDASE-RELATED"/>
    <property type="match status" value="1"/>
</dbReference>
<dbReference type="InterPro" id="IPR037396">
    <property type="entry name" value="FMN_HAD"/>
</dbReference>
<dbReference type="Pfam" id="PF01070">
    <property type="entry name" value="FMN_dh"/>
    <property type="match status" value="2"/>
</dbReference>
<dbReference type="GO" id="GO:0016491">
    <property type="term" value="F:oxidoreductase activity"/>
    <property type="evidence" value="ECO:0007669"/>
    <property type="project" value="UniProtKB-KW"/>
</dbReference>
<feature type="active site" description="Proton acceptor" evidence="6">
    <location>
        <position position="236"/>
    </location>
</feature>
<evidence type="ECO:0000256" key="5">
    <source>
        <dbReference type="ARBA" id="ARBA00024042"/>
    </source>
</evidence>
<feature type="binding site" evidence="7">
    <location>
        <position position="234"/>
    </location>
    <ligand>
        <name>FMN</name>
        <dbReference type="ChEBI" id="CHEBI:58210"/>
    </ligand>
</feature>
<feature type="domain" description="FMN hydroxy acid dehydrogenase" evidence="8">
    <location>
        <begin position="37"/>
        <end position="338"/>
    </location>
</feature>
<dbReference type="InterPro" id="IPR000262">
    <property type="entry name" value="FMN-dep_DH"/>
</dbReference>
<dbReference type="PANTHER" id="PTHR10578:SF107">
    <property type="entry name" value="2-HYDROXYACID OXIDASE 1"/>
    <property type="match status" value="1"/>
</dbReference>
<dbReference type="Gene3D" id="3.20.20.70">
    <property type="entry name" value="Aldolase class I"/>
    <property type="match status" value="1"/>
</dbReference>
<dbReference type="GO" id="GO:0010181">
    <property type="term" value="F:FMN binding"/>
    <property type="evidence" value="ECO:0007669"/>
    <property type="project" value="InterPro"/>
</dbReference>
<dbReference type="PROSITE" id="PS51349">
    <property type="entry name" value="FMN_HYDROXY_ACID_DH_2"/>
    <property type="match status" value="1"/>
</dbReference>
<evidence type="ECO:0000313" key="10">
    <source>
        <dbReference type="Proteomes" id="UP001198163"/>
    </source>
</evidence>
<dbReference type="Proteomes" id="UP001198163">
    <property type="component" value="Unassembled WGS sequence"/>
</dbReference>
<keyword evidence="10" id="KW-1185">Reference proteome</keyword>
<evidence type="ECO:0000256" key="3">
    <source>
        <dbReference type="ARBA" id="ARBA00022643"/>
    </source>
</evidence>
<dbReference type="SUPFAM" id="SSF51395">
    <property type="entry name" value="FMN-linked oxidoreductases"/>
    <property type="match status" value="1"/>
</dbReference>
<dbReference type="InterPro" id="IPR013785">
    <property type="entry name" value="Aldolase_TIM"/>
</dbReference>
<dbReference type="RefSeq" id="WP_230753958.1">
    <property type="nucleotide sequence ID" value="NZ_JAINWA010000001.1"/>
</dbReference>
<feature type="binding site" evidence="7">
    <location>
        <begin position="267"/>
        <end position="271"/>
    </location>
    <ligand>
        <name>FMN</name>
        <dbReference type="ChEBI" id="CHEBI:58210"/>
    </ligand>
</feature>
<evidence type="ECO:0000256" key="1">
    <source>
        <dbReference type="ARBA" id="ARBA00001917"/>
    </source>
</evidence>